<dbReference type="FunFam" id="3.40.1160.10:FF:000007">
    <property type="entry name" value="Carbamate kinase"/>
    <property type="match status" value="1"/>
</dbReference>
<dbReference type="Pfam" id="PF00696">
    <property type="entry name" value="AA_kinase"/>
    <property type="match status" value="1"/>
</dbReference>
<evidence type="ECO:0000256" key="6">
    <source>
        <dbReference type="ARBA" id="ARBA00022777"/>
    </source>
</evidence>
<evidence type="ECO:0000256" key="9">
    <source>
        <dbReference type="PIRNR" id="PIRNR000723"/>
    </source>
</evidence>
<evidence type="ECO:0000256" key="1">
    <source>
        <dbReference type="ARBA" id="ARBA00005118"/>
    </source>
</evidence>
<comment type="similarity">
    <text evidence="2 9">Belongs to the carbamate kinase family.</text>
</comment>
<dbReference type="GO" id="GO:0019546">
    <property type="term" value="P:L-arginine deiminase pathway"/>
    <property type="evidence" value="ECO:0007669"/>
    <property type="project" value="TreeGrafter"/>
</dbReference>
<evidence type="ECO:0000256" key="7">
    <source>
        <dbReference type="ARBA" id="ARBA00048467"/>
    </source>
</evidence>
<organism evidence="11">
    <name type="scientific">Moorella thermoacetica Y72</name>
    <dbReference type="NCBI Taxonomy" id="1325331"/>
    <lineage>
        <taxon>Bacteria</taxon>
        <taxon>Bacillati</taxon>
        <taxon>Bacillota</taxon>
        <taxon>Clostridia</taxon>
        <taxon>Neomoorellales</taxon>
        <taxon>Neomoorellaceae</taxon>
        <taxon>Neomoorella</taxon>
    </lineage>
</organism>
<evidence type="ECO:0000256" key="5">
    <source>
        <dbReference type="ARBA" id="ARBA00022679"/>
    </source>
</evidence>
<dbReference type="RefSeq" id="WP_025773193.1">
    <property type="nucleotide sequence ID" value="NZ_DF238840.1"/>
</dbReference>
<dbReference type="PIRSF" id="PIRSF000723">
    <property type="entry name" value="Carbamate_kin"/>
    <property type="match status" value="1"/>
</dbReference>
<proteinExistence type="inferred from homology"/>
<evidence type="ECO:0000256" key="4">
    <source>
        <dbReference type="ARBA" id="ARBA00022503"/>
    </source>
</evidence>
<dbReference type="GO" id="GO:0005829">
    <property type="term" value="C:cytosol"/>
    <property type="evidence" value="ECO:0007669"/>
    <property type="project" value="TreeGrafter"/>
</dbReference>
<dbReference type="GO" id="GO:0008804">
    <property type="term" value="F:carbamate kinase activity"/>
    <property type="evidence" value="ECO:0007669"/>
    <property type="project" value="UniProtKB-UniRule"/>
</dbReference>
<dbReference type="PANTHER" id="PTHR30409:SF1">
    <property type="entry name" value="CARBAMATE KINASE-RELATED"/>
    <property type="match status" value="1"/>
</dbReference>
<evidence type="ECO:0000313" key="11">
    <source>
        <dbReference type="EMBL" id="GAF25115.1"/>
    </source>
</evidence>
<dbReference type="EMBL" id="DF238840">
    <property type="protein sequence ID" value="GAF25115.1"/>
    <property type="molecule type" value="Genomic_DNA"/>
</dbReference>
<evidence type="ECO:0000256" key="8">
    <source>
        <dbReference type="NCBIfam" id="TIGR00746"/>
    </source>
</evidence>
<dbReference type="AlphaFoldDB" id="A0A0S6UDP0"/>
<dbReference type="PRINTS" id="PR01469">
    <property type="entry name" value="CARBMTKINASE"/>
</dbReference>
<comment type="pathway">
    <text evidence="1">Metabolic intermediate metabolism; carbamoyl phosphate degradation; CO(2) and NH(3) from carbamoyl phosphate: step 1/1.</text>
</comment>
<keyword evidence="5 9" id="KW-0808">Transferase</keyword>
<dbReference type="InterPro" id="IPR003964">
    <property type="entry name" value="Carb_kinase"/>
</dbReference>
<dbReference type="PANTHER" id="PTHR30409">
    <property type="entry name" value="CARBAMATE KINASE"/>
    <property type="match status" value="1"/>
</dbReference>
<evidence type="ECO:0000259" key="10">
    <source>
        <dbReference type="Pfam" id="PF00696"/>
    </source>
</evidence>
<protein>
    <recommendedName>
        <fullName evidence="3 8">Carbamate kinase</fullName>
    </recommendedName>
</protein>
<dbReference type="Gene3D" id="3.40.1160.10">
    <property type="entry name" value="Acetylglutamate kinase-like"/>
    <property type="match status" value="1"/>
</dbReference>
<gene>
    <name evidence="11" type="ORF">MTY_0444</name>
</gene>
<reference evidence="11" key="1">
    <citation type="journal article" date="2014" name="Gene">
        <title>Genome-guided analysis of transformation efficiency and carbon dioxide assimilation by Moorella thermoacetica Y72.</title>
        <authorList>
            <person name="Tsukahara K."/>
            <person name="Kita A."/>
            <person name="Nakashimada Y."/>
            <person name="Hoshino T."/>
            <person name="Murakami K."/>
        </authorList>
    </citation>
    <scope>NUCLEOTIDE SEQUENCE [LARGE SCALE GENOMIC DNA]</scope>
    <source>
        <strain evidence="11">Y72</strain>
    </source>
</reference>
<accession>A0A0S6UDP0</accession>
<dbReference type="InterPro" id="IPR036393">
    <property type="entry name" value="AceGlu_kinase-like_sf"/>
</dbReference>
<feature type="domain" description="Aspartate/glutamate/uridylate kinase" evidence="10">
    <location>
        <begin position="4"/>
        <end position="294"/>
    </location>
</feature>
<name>A0A0S6UDP0_NEOTH</name>
<dbReference type="InterPro" id="IPR001048">
    <property type="entry name" value="Asp/Glu/Uridylate_kinase"/>
</dbReference>
<keyword evidence="4" id="KW-0056">Arginine metabolism</keyword>
<dbReference type="Proteomes" id="UP000063718">
    <property type="component" value="Unassembled WGS sequence"/>
</dbReference>
<keyword evidence="6 9" id="KW-0418">Kinase</keyword>
<evidence type="ECO:0000256" key="3">
    <source>
        <dbReference type="ARBA" id="ARBA00013070"/>
    </source>
</evidence>
<comment type="catalytic activity">
    <reaction evidence="7">
        <text>hydrogencarbonate + NH4(+) + ATP = carbamoyl phosphate + ADP + H2O + H(+)</text>
        <dbReference type="Rhea" id="RHEA:10152"/>
        <dbReference type="ChEBI" id="CHEBI:15377"/>
        <dbReference type="ChEBI" id="CHEBI:15378"/>
        <dbReference type="ChEBI" id="CHEBI:17544"/>
        <dbReference type="ChEBI" id="CHEBI:28938"/>
        <dbReference type="ChEBI" id="CHEBI:30616"/>
        <dbReference type="ChEBI" id="CHEBI:58228"/>
        <dbReference type="ChEBI" id="CHEBI:456216"/>
        <dbReference type="EC" id="2.7.2.2"/>
    </reaction>
</comment>
<dbReference type="SUPFAM" id="SSF53633">
    <property type="entry name" value="Carbamate kinase-like"/>
    <property type="match status" value="1"/>
</dbReference>
<dbReference type="UniPathway" id="UPA00996">
    <property type="reaction ID" value="UER00366"/>
</dbReference>
<evidence type="ECO:0000256" key="2">
    <source>
        <dbReference type="ARBA" id="ARBA00011066"/>
    </source>
</evidence>
<dbReference type="CDD" id="cd04235">
    <property type="entry name" value="AAK_CK"/>
    <property type="match status" value="1"/>
</dbReference>
<dbReference type="NCBIfam" id="TIGR00746">
    <property type="entry name" value="arcC"/>
    <property type="match status" value="1"/>
</dbReference>
<sequence>MPRTVVMAFGGNAITRPGEKGTFAEQKANVAATCRQLVDLVREGYRLVLTHGNGPQVGNMLIKNEIAKDIVPAMPLDVLVSNTQGSIGYAIQQALGYELACHGLKVPVASIVTQVVVAADDPAFQNPTKPVGPFYSQEEAVKLMQERGYRMVEDSHRGWRRVVPSPRPLEIIEREAIKALIRAGIIVVAAGGGGIPVVRRDDGSLVGVEAVIDKDRAATILASQVEAEVLFLLTDVERVCLDYGLPTQREVERLTVSEARRYLAEGQFPPGSMGPKVEAAIAFVEAGGEKAIIGSLARAAEAVAGRSGTEVVAG</sequence>
<dbReference type="NCBIfam" id="NF009007">
    <property type="entry name" value="PRK12352.1"/>
    <property type="match status" value="1"/>
</dbReference>